<gene>
    <name evidence="2" type="ORF">ACH5RR_039655</name>
</gene>
<evidence type="ECO:0000313" key="3">
    <source>
        <dbReference type="Proteomes" id="UP001630127"/>
    </source>
</evidence>
<dbReference type="EMBL" id="JBJUIK010000016">
    <property type="protein sequence ID" value="KAL3500562.1"/>
    <property type="molecule type" value="Genomic_DNA"/>
</dbReference>
<protein>
    <submittedName>
        <fullName evidence="2">Uncharacterized protein</fullName>
    </submittedName>
</protein>
<evidence type="ECO:0000256" key="1">
    <source>
        <dbReference type="SAM" id="MobiDB-lite"/>
    </source>
</evidence>
<proteinExistence type="predicted"/>
<sequence>MSTEEAYGENESTLRLTAPTQPSSLGTWPSEPEAFSNDARKRKDIAPRAKAWQYFRRFTSEDGRRRAEWNYYKKHYAADTDKNGIVSYESCVCDCSSAM</sequence>
<dbReference type="AlphaFoldDB" id="A0ABD2XYW6"/>
<name>A0ABD2XYW6_9GENT</name>
<feature type="compositionally biased region" description="Polar residues" evidence="1">
    <location>
        <begin position="10"/>
        <end position="27"/>
    </location>
</feature>
<reference evidence="2 3" key="1">
    <citation type="submission" date="2024-11" db="EMBL/GenBank/DDBJ databases">
        <title>A near-complete genome assembly of Cinchona calisaya.</title>
        <authorList>
            <person name="Lian D.C."/>
            <person name="Zhao X.W."/>
            <person name="Wei L."/>
        </authorList>
    </citation>
    <scope>NUCLEOTIDE SEQUENCE [LARGE SCALE GENOMIC DNA]</scope>
    <source>
        <tissue evidence="2">Nenye</tissue>
    </source>
</reference>
<evidence type="ECO:0000313" key="2">
    <source>
        <dbReference type="EMBL" id="KAL3500562.1"/>
    </source>
</evidence>
<organism evidence="2 3">
    <name type="scientific">Cinchona calisaya</name>
    <dbReference type="NCBI Taxonomy" id="153742"/>
    <lineage>
        <taxon>Eukaryota</taxon>
        <taxon>Viridiplantae</taxon>
        <taxon>Streptophyta</taxon>
        <taxon>Embryophyta</taxon>
        <taxon>Tracheophyta</taxon>
        <taxon>Spermatophyta</taxon>
        <taxon>Magnoliopsida</taxon>
        <taxon>eudicotyledons</taxon>
        <taxon>Gunneridae</taxon>
        <taxon>Pentapetalae</taxon>
        <taxon>asterids</taxon>
        <taxon>lamiids</taxon>
        <taxon>Gentianales</taxon>
        <taxon>Rubiaceae</taxon>
        <taxon>Cinchonoideae</taxon>
        <taxon>Cinchoneae</taxon>
        <taxon>Cinchona</taxon>
    </lineage>
</organism>
<dbReference type="Proteomes" id="UP001630127">
    <property type="component" value="Unassembled WGS sequence"/>
</dbReference>
<keyword evidence="3" id="KW-1185">Reference proteome</keyword>
<feature type="region of interest" description="Disordered" evidence="1">
    <location>
        <begin position="1"/>
        <end position="42"/>
    </location>
</feature>
<accession>A0ABD2XYW6</accession>
<comment type="caution">
    <text evidence="2">The sequence shown here is derived from an EMBL/GenBank/DDBJ whole genome shotgun (WGS) entry which is preliminary data.</text>
</comment>